<dbReference type="EMBL" id="QPFP01000125">
    <property type="protein sequence ID" value="TEB21044.1"/>
    <property type="molecule type" value="Genomic_DNA"/>
</dbReference>
<protein>
    <submittedName>
        <fullName evidence="2">Uncharacterized protein</fullName>
    </submittedName>
</protein>
<comment type="caution">
    <text evidence="2">The sequence shown here is derived from an EMBL/GenBank/DDBJ whole genome shotgun (WGS) entry which is preliminary data.</text>
</comment>
<evidence type="ECO:0000313" key="3">
    <source>
        <dbReference type="Proteomes" id="UP000298030"/>
    </source>
</evidence>
<proteinExistence type="predicted"/>
<reference evidence="2 3" key="1">
    <citation type="journal article" date="2019" name="Nat. Ecol. Evol.">
        <title>Megaphylogeny resolves global patterns of mushroom evolution.</title>
        <authorList>
            <person name="Varga T."/>
            <person name="Krizsan K."/>
            <person name="Foldi C."/>
            <person name="Dima B."/>
            <person name="Sanchez-Garcia M."/>
            <person name="Sanchez-Ramirez S."/>
            <person name="Szollosi G.J."/>
            <person name="Szarkandi J.G."/>
            <person name="Papp V."/>
            <person name="Albert L."/>
            <person name="Andreopoulos W."/>
            <person name="Angelini C."/>
            <person name="Antonin V."/>
            <person name="Barry K.W."/>
            <person name="Bougher N.L."/>
            <person name="Buchanan P."/>
            <person name="Buyck B."/>
            <person name="Bense V."/>
            <person name="Catcheside P."/>
            <person name="Chovatia M."/>
            <person name="Cooper J."/>
            <person name="Damon W."/>
            <person name="Desjardin D."/>
            <person name="Finy P."/>
            <person name="Geml J."/>
            <person name="Haridas S."/>
            <person name="Hughes K."/>
            <person name="Justo A."/>
            <person name="Karasinski D."/>
            <person name="Kautmanova I."/>
            <person name="Kiss B."/>
            <person name="Kocsube S."/>
            <person name="Kotiranta H."/>
            <person name="LaButti K.M."/>
            <person name="Lechner B.E."/>
            <person name="Liimatainen K."/>
            <person name="Lipzen A."/>
            <person name="Lukacs Z."/>
            <person name="Mihaltcheva S."/>
            <person name="Morgado L.N."/>
            <person name="Niskanen T."/>
            <person name="Noordeloos M.E."/>
            <person name="Ohm R.A."/>
            <person name="Ortiz-Santana B."/>
            <person name="Ovrebo C."/>
            <person name="Racz N."/>
            <person name="Riley R."/>
            <person name="Savchenko A."/>
            <person name="Shiryaev A."/>
            <person name="Soop K."/>
            <person name="Spirin V."/>
            <person name="Szebenyi C."/>
            <person name="Tomsovsky M."/>
            <person name="Tulloss R.E."/>
            <person name="Uehling J."/>
            <person name="Grigoriev I.V."/>
            <person name="Vagvolgyi C."/>
            <person name="Papp T."/>
            <person name="Martin F.M."/>
            <person name="Miettinen O."/>
            <person name="Hibbett D.S."/>
            <person name="Nagy L.G."/>
        </authorList>
    </citation>
    <scope>NUCLEOTIDE SEQUENCE [LARGE SCALE GENOMIC DNA]</scope>
    <source>
        <strain evidence="2 3">FP101781</strain>
    </source>
</reference>
<dbReference type="Proteomes" id="UP000298030">
    <property type="component" value="Unassembled WGS sequence"/>
</dbReference>
<gene>
    <name evidence="2" type="ORF">FA13DRAFT_1800424</name>
</gene>
<feature type="region of interest" description="Disordered" evidence="1">
    <location>
        <begin position="113"/>
        <end position="174"/>
    </location>
</feature>
<dbReference type="STRING" id="71717.A0A4Y7SHH4"/>
<organism evidence="2 3">
    <name type="scientific">Coprinellus micaceus</name>
    <name type="common">Glistening ink-cap mushroom</name>
    <name type="synonym">Coprinus micaceus</name>
    <dbReference type="NCBI Taxonomy" id="71717"/>
    <lineage>
        <taxon>Eukaryota</taxon>
        <taxon>Fungi</taxon>
        <taxon>Dikarya</taxon>
        <taxon>Basidiomycota</taxon>
        <taxon>Agaricomycotina</taxon>
        <taxon>Agaricomycetes</taxon>
        <taxon>Agaricomycetidae</taxon>
        <taxon>Agaricales</taxon>
        <taxon>Agaricineae</taxon>
        <taxon>Psathyrellaceae</taxon>
        <taxon>Coprinellus</taxon>
    </lineage>
</organism>
<sequence length="174" mass="18822">MKLCQALRPKDFTLDAMDKELTSMVLLRALPDNYSHFVTSLLLLDKLDKATITQAFLTEETQRRRRTQDALSAAALSASSSSTSSCTFLLNTSHTQATCRTFANAQKRARDYVASGGSKKRQEKSKKAEETAATSGVTEFAGNASAVPDLTDPSSPSNPTLPFVGTQTQVALQQ</sequence>
<evidence type="ECO:0000313" key="2">
    <source>
        <dbReference type="EMBL" id="TEB21044.1"/>
    </source>
</evidence>
<name>A0A4Y7SHH4_COPMI</name>
<dbReference type="OrthoDB" id="3223501at2759"/>
<keyword evidence="3" id="KW-1185">Reference proteome</keyword>
<accession>A0A4Y7SHH4</accession>
<evidence type="ECO:0000256" key="1">
    <source>
        <dbReference type="SAM" id="MobiDB-lite"/>
    </source>
</evidence>
<dbReference type="AlphaFoldDB" id="A0A4Y7SHH4"/>
<feature type="compositionally biased region" description="Polar residues" evidence="1">
    <location>
        <begin position="152"/>
        <end position="174"/>
    </location>
</feature>